<sequence length="222" mass="25574">MSPEERSQLLAKQFSNSQTVSIDVSGRSFDRLSNTRRSLIHSEFHIPRNKILGYHTHRRSRSKSPHHVSARHHTNNDILVSPYALGNCKNPSANYNTPLQSGTKKIVAIEKGCQTDNNMLRMMDTPLRNSTANNNRIVVPIEVHRNHNDLLIDHYDDADDDMDDDYDDYDDDDEDDEYVVIRKRNQQQLSNHRKNKIDDTTSSNASIELAASWQHRVSLTRP</sequence>
<dbReference type="Proteomes" id="UP000194236">
    <property type="component" value="Unassembled WGS sequence"/>
</dbReference>
<proteinExistence type="predicted"/>
<evidence type="ECO:0000313" key="1">
    <source>
        <dbReference type="EMBL" id="OTF70840.1"/>
    </source>
</evidence>
<keyword evidence="2" id="KW-1185">Reference proteome</keyword>
<dbReference type="OrthoDB" id="1060785at2759"/>
<gene>
    <name evidence="1" type="ORF">BLA29_007019</name>
</gene>
<dbReference type="AlphaFoldDB" id="A0A1Y3AQV0"/>
<comment type="caution">
    <text evidence="1">The sequence shown here is derived from an EMBL/GenBank/DDBJ whole genome shotgun (WGS) entry which is preliminary data.</text>
</comment>
<name>A0A1Y3AQV0_EURMA</name>
<accession>A0A1Y3AQV0</accession>
<feature type="non-terminal residue" evidence="1">
    <location>
        <position position="222"/>
    </location>
</feature>
<dbReference type="EMBL" id="MUJZ01063761">
    <property type="protein sequence ID" value="OTF70840.1"/>
    <property type="molecule type" value="Genomic_DNA"/>
</dbReference>
<evidence type="ECO:0000313" key="2">
    <source>
        <dbReference type="Proteomes" id="UP000194236"/>
    </source>
</evidence>
<protein>
    <submittedName>
        <fullName evidence="1">Uncharacterized protein</fullName>
    </submittedName>
</protein>
<reference evidence="1 2" key="1">
    <citation type="submission" date="2017-03" db="EMBL/GenBank/DDBJ databases">
        <title>Genome Survey of Euroglyphus maynei.</title>
        <authorList>
            <person name="Arlian L.G."/>
            <person name="Morgan M.S."/>
            <person name="Rider S.D."/>
        </authorList>
    </citation>
    <scope>NUCLEOTIDE SEQUENCE [LARGE SCALE GENOMIC DNA]</scope>
    <source>
        <strain evidence="1">Arlian Lab</strain>
        <tissue evidence="1">Whole body</tissue>
    </source>
</reference>
<organism evidence="1 2">
    <name type="scientific">Euroglyphus maynei</name>
    <name type="common">Mayne's house dust mite</name>
    <dbReference type="NCBI Taxonomy" id="6958"/>
    <lineage>
        <taxon>Eukaryota</taxon>
        <taxon>Metazoa</taxon>
        <taxon>Ecdysozoa</taxon>
        <taxon>Arthropoda</taxon>
        <taxon>Chelicerata</taxon>
        <taxon>Arachnida</taxon>
        <taxon>Acari</taxon>
        <taxon>Acariformes</taxon>
        <taxon>Sarcoptiformes</taxon>
        <taxon>Astigmata</taxon>
        <taxon>Psoroptidia</taxon>
        <taxon>Analgoidea</taxon>
        <taxon>Pyroglyphidae</taxon>
        <taxon>Pyroglyphinae</taxon>
        <taxon>Euroglyphus</taxon>
    </lineage>
</organism>